<evidence type="ECO:0000256" key="2">
    <source>
        <dbReference type="ARBA" id="ARBA00023015"/>
    </source>
</evidence>
<keyword evidence="2" id="KW-0805">Transcription regulation</keyword>
<dbReference type="Pfam" id="PF00126">
    <property type="entry name" value="HTH_1"/>
    <property type="match status" value="1"/>
</dbReference>
<feature type="domain" description="HTH lysR-type" evidence="5">
    <location>
        <begin position="1"/>
        <end position="58"/>
    </location>
</feature>
<reference evidence="6 7" key="1">
    <citation type="submission" date="2022-10" db="EMBL/GenBank/DDBJ databases">
        <title>Description of Fervidibacillus gen. nov. in the family Fervidibacillaceae fam. nov. with two species, Fervidibacillus albus sp. nov., and Fervidibacillus halotolerans sp. nov., isolated from tidal flat sediments.</title>
        <authorList>
            <person name="Kwon K.K."/>
            <person name="Yang S.-H."/>
        </authorList>
    </citation>
    <scope>NUCLEOTIDE SEQUENCE [LARGE SCALE GENOMIC DNA]</scope>
    <source>
        <strain evidence="6 7">DSM 23332</strain>
    </source>
</reference>
<dbReference type="PRINTS" id="PR00039">
    <property type="entry name" value="HTHLYSR"/>
</dbReference>
<dbReference type="SUPFAM" id="SSF46785">
    <property type="entry name" value="Winged helix' DNA-binding domain"/>
    <property type="match status" value="1"/>
</dbReference>
<accession>A0ABT2WEN8</accession>
<sequence length="296" mass="34070">MDFRQLRYFFVIAQEGQISRAAKKLHMAQPPLSQSLKSLETELGVRLFERNGRTMELTNAGKVLYNRAKDLFYYLDETINEVRDTNEGLKGTLAIGCVKTFFGHLPVKLKDFNKNYPNINFNIHVGDTFVLSELLQNRTIEIAFVRLPLSSEIFSYYHLPEENYVVAVPEKMENNFVNGAITMEQLARLPLLLLHRTSGIGQYEIINHEFEKRGLKPNILCECPDVDILIELVSHGVGVTVVPRSTIYRKNINGIKILHIQDAKIISHSALIWLKNRYLSKSATRFIDLFRNLDHH</sequence>
<evidence type="ECO:0000256" key="3">
    <source>
        <dbReference type="ARBA" id="ARBA00023125"/>
    </source>
</evidence>
<keyword evidence="3" id="KW-0238">DNA-binding</keyword>
<dbReference type="Pfam" id="PF03466">
    <property type="entry name" value="LysR_substrate"/>
    <property type="match status" value="1"/>
</dbReference>
<dbReference type="PANTHER" id="PTHR30346">
    <property type="entry name" value="TRANSCRIPTIONAL DUAL REGULATOR HCAR-RELATED"/>
    <property type="match status" value="1"/>
</dbReference>
<evidence type="ECO:0000313" key="6">
    <source>
        <dbReference type="EMBL" id="MCU9593401.1"/>
    </source>
</evidence>
<comment type="similarity">
    <text evidence="1">Belongs to the LysR transcriptional regulatory family.</text>
</comment>
<protein>
    <submittedName>
        <fullName evidence="6">LysR family transcriptional regulator</fullName>
    </submittedName>
</protein>
<dbReference type="EMBL" id="JAOUSE010000004">
    <property type="protein sequence ID" value="MCU9593401.1"/>
    <property type="molecule type" value="Genomic_DNA"/>
</dbReference>
<keyword evidence="7" id="KW-1185">Reference proteome</keyword>
<evidence type="ECO:0000313" key="7">
    <source>
        <dbReference type="Proteomes" id="UP001208656"/>
    </source>
</evidence>
<dbReference type="InterPro" id="IPR005119">
    <property type="entry name" value="LysR_subst-bd"/>
</dbReference>
<dbReference type="CDD" id="cd05466">
    <property type="entry name" value="PBP2_LTTR_substrate"/>
    <property type="match status" value="1"/>
</dbReference>
<gene>
    <name evidence="6" type="ORF">OEV82_02890</name>
</gene>
<dbReference type="RefSeq" id="WP_263060949.1">
    <property type="nucleotide sequence ID" value="NZ_JAOUSE010000004.1"/>
</dbReference>
<dbReference type="Gene3D" id="1.10.10.10">
    <property type="entry name" value="Winged helix-like DNA-binding domain superfamily/Winged helix DNA-binding domain"/>
    <property type="match status" value="1"/>
</dbReference>
<dbReference type="InterPro" id="IPR036388">
    <property type="entry name" value="WH-like_DNA-bd_sf"/>
</dbReference>
<evidence type="ECO:0000256" key="1">
    <source>
        <dbReference type="ARBA" id="ARBA00009437"/>
    </source>
</evidence>
<dbReference type="InterPro" id="IPR036390">
    <property type="entry name" value="WH_DNA-bd_sf"/>
</dbReference>
<name>A0ABT2WEN8_9BACI</name>
<dbReference type="Gene3D" id="3.40.190.290">
    <property type="match status" value="1"/>
</dbReference>
<dbReference type="Proteomes" id="UP001208656">
    <property type="component" value="Unassembled WGS sequence"/>
</dbReference>
<organism evidence="6 7">
    <name type="scientific">Pallidibacillus thermolactis</name>
    <dbReference type="NCBI Taxonomy" id="251051"/>
    <lineage>
        <taxon>Bacteria</taxon>
        <taxon>Bacillati</taxon>
        <taxon>Bacillota</taxon>
        <taxon>Bacilli</taxon>
        <taxon>Bacillales</taxon>
        <taxon>Bacillaceae</taxon>
        <taxon>Pallidibacillus</taxon>
    </lineage>
</organism>
<dbReference type="InterPro" id="IPR000847">
    <property type="entry name" value="LysR_HTH_N"/>
</dbReference>
<proteinExistence type="inferred from homology"/>
<dbReference type="SUPFAM" id="SSF53850">
    <property type="entry name" value="Periplasmic binding protein-like II"/>
    <property type="match status" value="1"/>
</dbReference>
<evidence type="ECO:0000256" key="4">
    <source>
        <dbReference type="ARBA" id="ARBA00023163"/>
    </source>
</evidence>
<evidence type="ECO:0000259" key="5">
    <source>
        <dbReference type="PROSITE" id="PS50931"/>
    </source>
</evidence>
<dbReference type="PANTHER" id="PTHR30346:SF0">
    <property type="entry name" value="HCA OPERON TRANSCRIPTIONAL ACTIVATOR HCAR"/>
    <property type="match status" value="1"/>
</dbReference>
<keyword evidence="4" id="KW-0804">Transcription</keyword>
<comment type="caution">
    <text evidence="6">The sequence shown here is derived from an EMBL/GenBank/DDBJ whole genome shotgun (WGS) entry which is preliminary data.</text>
</comment>
<dbReference type="PROSITE" id="PS50931">
    <property type="entry name" value="HTH_LYSR"/>
    <property type="match status" value="1"/>
</dbReference>